<organism evidence="1 2">
    <name type="scientific">Molorchus minor</name>
    <dbReference type="NCBI Taxonomy" id="1323400"/>
    <lineage>
        <taxon>Eukaryota</taxon>
        <taxon>Metazoa</taxon>
        <taxon>Ecdysozoa</taxon>
        <taxon>Arthropoda</taxon>
        <taxon>Hexapoda</taxon>
        <taxon>Insecta</taxon>
        <taxon>Pterygota</taxon>
        <taxon>Neoptera</taxon>
        <taxon>Endopterygota</taxon>
        <taxon>Coleoptera</taxon>
        <taxon>Polyphaga</taxon>
        <taxon>Cucujiformia</taxon>
        <taxon>Chrysomeloidea</taxon>
        <taxon>Cerambycidae</taxon>
        <taxon>Lamiinae</taxon>
        <taxon>Monochamini</taxon>
        <taxon>Molorchus</taxon>
    </lineage>
</organism>
<dbReference type="Proteomes" id="UP001162164">
    <property type="component" value="Unassembled WGS sequence"/>
</dbReference>
<name>A0ABQ9J3B9_9CUCU</name>
<proteinExistence type="predicted"/>
<gene>
    <name evidence="1" type="ORF">NQ317_014972</name>
</gene>
<evidence type="ECO:0000313" key="1">
    <source>
        <dbReference type="EMBL" id="KAJ8971540.1"/>
    </source>
</evidence>
<evidence type="ECO:0000313" key="2">
    <source>
        <dbReference type="Proteomes" id="UP001162164"/>
    </source>
</evidence>
<protein>
    <submittedName>
        <fullName evidence="1">Uncharacterized protein</fullName>
    </submittedName>
</protein>
<reference evidence="1" key="1">
    <citation type="journal article" date="2023" name="Insect Mol. Biol.">
        <title>Genome sequencing provides insights into the evolution of gene families encoding plant cell wall-degrading enzymes in longhorned beetles.</title>
        <authorList>
            <person name="Shin N.R."/>
            <person name="Okamura Y."/>
            <person name="Kirsch R."/>
            <person name="Pauchet Y."/>
        </authorList>
    </citation>
    <scope>NUCLEOTIDE SEQUENCE</scope>
    <source>
        <strain evidence="1">MMC_N1</strain>
    </source>
</reference>
<comment type="caution">
    <text evidence="1">The sequence shown here is derived from an EMBL/GenBank/DDBJ whole genome shotgun (WGS) entry which is preliminary data.</text>
</comment>
<keyword evidence="2" id="KW-1185">Reference proteome</keyword>
<accession>A0ABQ9J3B9</accession>
<sequence>MVEDFETLLAKNNSFNQWKCQKSTMFSMWLVFISKIAELHFYDRKRFDVIPISTIIAHCEVTSPK</sequence>
<dbReference type="EMBL" id="JAPWTJ010001470">
    <property type="protein sequence ID" value="KAJ8971540.1"/>
    <property type="molecule type" value="Genomic_DNA"/>
</dbReference>